<dbReference type="EMBL" id="LXQA010392433">
    <property type="protein sequence ID" value="MCI48848.1"/>
    <property type="molecule type" value="Genomic_DNA"/>
</dbReference>
<dbReference type="AlphaFoldDB" id="A0A392SIX3"/>
<reference evidence="1 2" key="1">
    <citation type="journal article" date="2018" name="Front. Plant Sci.">
        <title>Red Clover (Trifolium pratense) and Zigzag Clover (T. medium) - A Picture of Genomic Similarities and Differences.</title>
        <authorList>
            <person name="Dluhosova J."/>
            <person name="Istvanek J."/>
            <person name="Nedelnik J."/>
            <person name="Repkova J."/>
        </authorList>
    </citation>
    <scope>NUCLEOTIDE SEQUENCE [LARGE SCALE GENOMIC DNA]</scope>
    <source>
        <strain evidence="2">cv. 10/8</strain>
        <tissue evidence="1">Leaf</tissue>
    </source>
</reference>
<sequence>ATRTAVWRNAPCFSVFWFSSVSCAARKGDLRCAQSCPGMAGGLMVPARRAG</sequence>
<keyword evidence="2" id="KW-1185">Reference proteome</keyword>
<name>A0A392SIX3_9FABA</name>
<feature type="non-terminal residue" evidence="1">
    <location>
        <position position="1"/>
    </location>
</feature>
<dbReference type="Proteomes" id="UP000265520">
    <property type="component" value="Unassembled WGS sequence"/>
</dbReference>
<proteinExistence type="predicted"/>
<evidence type="ECO:0000313" key="1">
    <source>
        <dbReference type="EMBL" id="MCI48848.1"/>
    </source>
</evidence>
<protein>
    <submittedName>
        <fullName evidence="1">Uncharacterized protein</fullName>
    </submittedName>
</protein>
<accession>A0A392SIX3</accession>
<organism evidence="1 2">
    <name type="scientific">Trifolium medium</name>
    <dbReference type="NCBI Taxonomy" id="97028"/>
    <lineage>
        <taxon>Eukaryota</taxon>
        <taxon>Viridiplantae</taxon>
        <taxon>Streptophyta</taxon>
        <taxon>Embryophyta</taxon>
        <taxon>Tracheophyta</taxon>
        <taxon>Spermatophyta</taxon>
        <taxon>Magnoliopsida</taxon>
        <taxon>eudicotyledons</taxon>
        <taxon>Gunneridae</taxon>
        <taxon>Pentapetalae</taxon>
        <taxon>rosids</taxon>
        <taxon>fabids</taxon>
        <taxon>Fabales</taxon>
        <taxon>Fabaceae</taxon>
        <taxon>Papilionoideae</taxon>
        <taxon>50 kb inversion clade</taxon>
        <taxon>NPAAA clade</taxon>
        <taxon>Hologalegina</taxon>
        <taxon>IRL clade</taxon>
        <taxon>Trifolieae</taxon>
        <taxon>Trifolium</taxon>
    </lineage>
</organism>
<evidence type="ECO:0000313" key="2">
    <source>
        <dbReference type="Proteomes" id="UP000265520"/>
    </source>
</evidence>
<comment type="caution">
    <text evidence="1">The sequence shown here is derived from an EMBL/GenBank/DDBJ whole genome shotgun (WGS) entry which is preliminary data.</text>
</comment>